<evidence type="ECO:0000313" key="13">
    <source>
        <dbReference type="EnsemblMetazoa" id="XP_022662150"/>
    </source>
</evidence>
<name>A0A7M7K5Z7_VARDE</name>
<feature type="compositionally biased region" description="Polar residues" evidence="12">
    <location>
        <begin position="37"/>
        <end position="52"/>
    </location>
</feature>
<evidence type="ECO:0000256" key="7">
    <source>
        <dbReference type="ARBA" id="ARBA00023128"/>
    </source>
</evidence>
<evidence type="ECO:0000256" key="3">
    <source>
        <dbReference type="ARBA" id="ARBA00022692"/>
    </source>
</evidence>
<feature type="repeat" description="Solcar" evidence="11">
    <location>
        <begin position="79"/>
        <end position="170"/>
    </location>
</feature>
<keyword evidence="14" id="KW-1185">Reference proteome</keyword>
<dbReference type="RefSeq" id="XP_022662151.1">
    <property type="nucleotide sequence ID" value="XM_022806416.1"/>
</dbReference>
<comment type="function">
    <text evidence="10">Mitochondrial glycine transporter that imports glycine into the mitochondrial matrix. Plays an important role in providing glycine for the first enzymatic step in heme biosynthesis, the condensation of glycine with succinyl-CoA to produce 5-aminolevulinate (ALA) in the miochondrial matrix.</text>
</comment>
<dbReference type="EnsemblMetazoa" id="XM_022806421">
    <property type="protein sequence ID" value="XP_022662156"/>
    <property type="gene ID" value="LOC111250746"/>
</dbReference>
<evidence type="ECO:0000256" key="9">
    <source>
        <dbReference type="ARBA" id="ARBA00034060"/>
    </source>
</evidence>
<feature type="repeat" description="Solcar" evidence="11">
    <location>
        <begin position="272"/>
        <end position="356"/>
    </location>
</feature>
<dbReference type="RefSeq" id="XP_022662150.1">
    <property type="nucleotide sequence ID" value="XM_022806415.1"/>
</dbReference>
<keyword evidence="2 10" id="KW-0813">Transport</keyword>
<dbReference type="PRINTS" id="PR00926">
    <property type="entry name" value="MITOCARRIER"/>
</dbReference>
<dbReference type="GO" id="GO:1904983">
    <property type="term" value="P:glycine import into mitochondrion"/>
    <property type="evidence" value="ECO:0007669"/>
    <property type="project" value="UniProtKB-UniRule"/>
</dbReference>
<dbReference type="Pfam" id="PF00153">
    <property type="entry name" value="Mito_carr"/>
    <property type="match status" value="3"/>
</dbReference>
<keyword evidence="3 10" id="KW-0812">Transmembrane</keyword>
<proteinExistence type="inferred from homology"/>
<dbReference type="RefSeq" id="XP_022662149.1">
    <property type="nucleotide sequence ID" value="XM_022806414.1"/>
</dbReference>
<dbReference type="Gene3D" id="1.50.40.10">
    <property type="entry name" value="Mitochondrial carrier domain"/>
    <property type="match status" value="2"/>
</dbReference>
<dbReference type="InParanoid" id="A0A7M7K5Z7"/>
<protein>
    <recommendedName>
        <fullName evidence="10">Mitochondrial glycine transporter</fullName>
    </recommendedName>
    <alternativeName>
        <fullName evidence="10">Solute carrier family 25 member 38 homolog</fullName>
    </alternativeName>
</protein>
<keyword evidence="6 10" id="KW-1133">Transmembrane helix</keyword>
<dbReference type="OMA" id="WGIYEEL"/>
<reference evidence="13" key="1">
    <citation type="submission" date="2021-01" db="UniProtKB">
        <authorList>
            <consortium name="EnsemblMetazoa"/>
        </authorList>
    </citation>
    <scope>IDENTIFICATION</scope>
</reference>
<evidence type="ECO:0000256" key="8">
    <source>
        <dbReference type="ARBA" id="ARBA00023136"/>
    </source>
</evidence>
<keyword evidence="7 10" id="KW-0496">Mitochondrion</keyword>
<feature type="repeat" description="Solcar" evidence="11">
    <location>
        <begin position="180"/>
        <end position="260"/>
    </location>
</feature>
<feature type="region of interest" description="Disordered" evidence="12">
    <location>
        <begin position="37"/>
        <end position="56"/>
    </location>
</feature>
<dbReference type="OrthoDB" id="1924968at2759"/>
<dbReference type="EnsemblMetazoa" id="XM_022806418">
    <property type="protein sequence ID" value="XP_022662153"/>
    <property type="gene ID" value="LOC111250746"/>
</dbReference>
<dbReference type="InterPro" id="IPR018108">
    <property type="entry name" value="MCP_transmembrane"/>
</dbReference>
<evidence type="ECO:0000256" key="11">
    <source>
        <dbReference type="PROSITE-ProRule" id="PRU00282"/>
    </source>
</evidence>
<evidence type="ECO:0000256" key="10">
    <source>
        <dbReference type="HAMAP-Rule" id="MF_03064"/>
    </source>
</evidence>
<evidence type="ECO:0000256" key="5">
    <source>
        <dbReference type="ARBA" id="ARBA00022792"/>
    </source>
</evidence>
<dbReference type="KEGG" id="vde:111250746"/>
<dbReference type="PANTHER" id="PTHR46181:SF3">
    <property type="entry name" value="MITOCHONDRIAL GLYCINE TRANSPORTER"/>
    <property type="match status" value="1"/>
</dbReference>
<dbReference type="PROSITE" id="PS50920">
    <property type="entry name" value="SOLCAR"/>
    <property type="match status" value="3"/>
</dbReference>
<dbReference type="RefSeq" id="XP_022662154.1">
    <property type="nucleotide sequence ID" value="XM_022806419.1"/>
</dbReference>
<dbReference type="HAMAP" id="MF_03064">
    <property type="entry name" value="SLC25A38"/>
    <property type="match status" value="1"/>
</dbReference>
<evidence type="ECO:0000313" key="14">
    <source>
        <dbReference type="Proteomes" id="UP000594260"/>
    </source>
</evidence>
<dbReference type="GO" id="GO:0015187">
    <property type="term" value="F:glycine transmembrane transporter activity"/>
    <property type="evidence" value="ECO:0007669"/>
    <property type="project" value="UniProtKB-UniRule"/>
</dbReference>
<comment type="similarity">
    <text evidence="10">Belongs to the mitochondrial carrier (TC 2.A.29) family. SLC25A38 subfamily.</text>
</comment>
<dbReference type="EnsemblMetazoa" id="XM_022806420">
    <property type="protein sequence ID" value="XP_022662155"/>
    <property type="gene ID" value="LOC111250746"/>
</dbReference>
<evidence type="ECO:0000256" key="6">
    <source>
        <dbReference type="ARBA" id="ARBA00022989"/>
    </source>
</evidence>
<dbReference type="RefSeq" id="XP_022662155.1">
    <property type="nucleotide sequence ID" value="XM_022806420.1"/>
</dbReference>
<dbReference type="SUPFAM" id="SSF103506">
    <property type="entry name" value="Mitochondrial carrier"/>
    <property type="match status" value="1"/>
</dbReference>
<keyword evidence="8 10" id="KW-0472">Membrane</keyword>
<dbReference type="EnsemblMetazoa" id="XM_022806419">
    <property type="protein sequence ID" value="XP_022662154"/>
    <property type="gene ID" value="LOC111250746"/>
</dbReference>
<dbReference type="EnsemblMetazoa" id="XM_022806416">
    <property type="protein sequence ID" value="XP_022662151"/>
    <property type="gene ID" value="LOC111250746"/>
</dbReference>
<dbReference type="PANTHER" id="PTHR46181">
    <property type="entry name" value="MITOCHONDRIAL GLYCINE TRANSPORTER"/>
    <property type="match status" value="1"/>
</dbReference>
<evidence type="ECO:0000256" key="4">
    <source>
        <dbReference type="ARBA" id="ARBA00022737"/>
    </source>
</evidence>
<sequence length="365" mass="40364">MEKSAVEVPFCKSDDTAERLPAIMNHLPTVNDSRQVANSSTLQENAQSFSSQHRNRRKELASRCDILDVPSVEKDTTTMELIKSFAAGSLSASFSSVLLQPLDLVKTRLQLRNSEGTRAFAKKRGLFKYMTYIAETESIRGLWRGTAAAIVRSVPGVGLYFSTLHSLKISTGIEKPSPTEALVLGFVSRCIAGAVLLPATVIKTRFESGLYPYRSLSHAARSIYVTEGIRGLYSGLLPTLARDAPYAGLYLLFYTHFKSVTYANFIPPDSEFRDFANFACGVTAGLSASLVTQPADVLKTRMQSDPSKFPNVSCAMIDIYRNEGLQAYFNGLIPRLLRRTLMSALAWTFYERLSQHLIESKSSPL</sequence>
<evidence type="ECO:0000256" key="1">
    <source>
        <dbReference type="ARBA" id="ARBA00004141"/>
    </source>
</evidence>
<organism evidence="13 14">
    <name type="scientific">Varroa destructor</name>
    <name type="common">Honeybee mite</name>
    <dbReference type="NCBI Taxonomy" id="109461"/>
    <lineage>
        <taxon>Eukaryota</taxon>
        <taxon>Metazoa</taxon>
        <taxon>Ecdysozoa</taxon>
        <taxon>Arthropoda</taxon>
        <taxon>Chelicerata</taxon>
        <taxon>Arachnida</taxon>
        <taxon>Acari</taxon>
        <taxon>Parasitiformes</taxon>
        <taxon>Mesostigmata</taxon>
        <taxon>Gamasina</taxon>
        <taxon>Dermanyssoidea</taxon>
        <taxon>Varroidae</taxon>
        <taxon>Varroa</taxon>
    </lineage>
</organism>
<dbReference type="InterPro" id="IPR030847">
    <property type="entry name" value="Hem25/SLC25A38"/>
</dbReference>
<dbReference type="RefSeq" id="XP_022662156.1">
    <property type="nucleotide sequence ID" value="XM_022806421.1"/>
</dbReference>
<accession>A0A7M7K5Z7</accession>
<keyword evidence="4 10" id="KW-0677">Repeat</keyword>
<dbReference type="EnsemblMetazoa" id="XM_022806414">
    <property type="protein sequence ID" value="XP_022662149"/>
    <property type="gene ID" value="LOC111250746"/>
</dbReference>
<dbReference type="AlphaFoldDB" id="A0A7M7K5Z7"/>
<dbReference type="EnsemblMetazoa" id="XM_022806417">
    <property type="protein sequence ID" value="XP_022662152"/>
    <property type="gene ID" value="LOC111250746"/>
</dbReference>
<dbReference type="RefSeq" id="XP_022662152.1">
    <property type="nucleotide sequence ID" value="XM_022806417.1"/>
</dbReference>
<dbReference type="InterPro" id="IPR023395">
    <property type="entry name" value="MCP_dom_sf"/>
</dbReference>
<comment type="catalytic activity">
    <reaction evidence="9 10">
        <text>glycine(in) = glycine(out)</text>
        <dbReference type="Rhea" id="RHEA:70715"/>
        <dbReference type="ChEBI" id="CHEBI:57305"/>
    </reaction>
</comment>
<dbReference type="GeneID" id="111250746"/>
<dbReference type="EnsemblMetazoa" id="XM_022806415">
    <property type="protein sequence ID" value="XP_022662150"/>
    <property type="gene ID" value="LOC111250746"/>
</dbReference>
<dbReference type="GO" id="GO:0005743">
    <property type="term" value="C:mitochondrial inner membrane"/>
    <property type="evidence" value="ECO:0007669"/>
    <property type="project" value="UniProtKB-SubCell"/>
</dbReference>
<evidence type="ECO:0000256" key="2">
    <source>
        <dbReference type="ARBA" id="ARBA00022448"/>
    </source>
</evidence>
<evidence type="ECO:0000256" key="12">
    <source>
        <dbReference type="SAM" id="MobiDB-lite"/>
    </source>
</evidence>
<comment type="subcellular location">
    <subcellularLocation>
        <location evidence="1">Membrane</location>
        <topology evidence="1">Multi-pass membrane protein</topology>
    </subcellularLocation>
    <subcellularLocation>
        <location evidence="10">Mitochondrion inner membrane</location>
        <topology evidence="10">Multi-pass membrane protein</topology>
    </subcellularLocation>
</comment>
<dbReference type="InterPro" id="IPR002067">
    <property type="entry name" value="MCP"/>
</dbReference>
<keyword evidence="5 10" id="KW-0999">Mitochondrion inner membrane</keyword>
<dbReference type="Proteomes" id="UP000594260">
    <property type="component" value="Unplaced"/>
</dbReference>
<dbReference type="RefSeq" id="XP_022662153.1">
    <property type="nucleotide sequence ID" value="XM_022806418.1"/>
</dbReference>